<dbReference type="InterPro" id="IPR011009">
    <property type="entry name" value="Kinase-like_dom_sf"/>
</dbReference>
<keyword evidence="4" id="KW-0067">ATP-binding</keyword>
<organism evidence="9 10">
    <name type="scientific">Novipirellula herctigrandis</name>
    <dbReference type="NCBI Taxonomy" id="2527986"/>
    <lineage>
        <taxon>Bacteria</taxon>
        <taxon>Pseudomonadati</taxon>
        <taxon>Planctomycetota</taxon>
        <taxon>Planctomycetia</taxon>
        <taxon>Pirellulales</taxon>
        <taxon>Pirellulaceae</taxon>
        <taxon>Novipirellula</taxon>
    </lineage>
</organism>
<keyword evidence="2" id="KW-0547">Nucleotide-binding</keyword>
<proteinExistence type="inferred from homology"/>
<evidence type="ECO:0000256" key="7">
    <source>
        <dbReference type="SAM" id="MobiDB-lite"/>
    </source>
</evidence>
<evidence type="ECO:0000256" key="5">
    <source>
        <dbReference type="ARBA" id="ARBA00038035"/>
    </source>
</evidence>
<sequence length="355" mass="40427">MTKTRDFLGPYRLARLIRSGTTCDVWEAIEESKHERFALKLLKPSARNDRSEVALLKHEYAVASDLHSPRIIRVYDYRVEAGTPFIVMELFSELNMKQALRRGPDSLAYMLDKIVSQAAEGLYFMHTKNWLHLDIKPDNFLVSRDGETKLIDFTIAEKKKTGLSKLFHSSSKMAKGTRSYMSPEQIRSKVCDERSDIYSFGCVLFEVCTAKPPFTGDTPNDLLNKHLTASIPSPIVYNDNISKDFADLIRKMMAKKPEGRPTSMWEFLKHFRAIELFKKRPRVPDVSVFDSMPGIRGAEDLLRKDMSLEVEVDDVTKPSKKQDAANKKQDAANKKQDAANKKQDAANKKKDGDKA</sequence>
<evidence type="ECO:0000313" key="10">
    <source>
        <dbReference type="Proteomes" id="UP000315010"/>
    </source>
</evidence>
<evidence type="ECO:0000256" key="6">
    <source>
        <dbReference type="ARBA" id="ARBA00038999"/>
    </source>
</evidence>
<reference evidence="9 10" key="1">
    <citation type="submission" date="2019-02" db="EMBL/GenBank/DDBJ databases">
        <title>Deep-cultivation of Planctomycetes and their phenomic and genomic characterization uncovers novel biology.</title>
        <authorList>
            <person name="Wiegand S."/>
            <person name="Jogler M."/>
            <person name="Boedeker C."/>
            <person name="Pinto D."/>
            <person name="Vollmers J."/>
            <person name="Rivas-Marin E."/>
            <person name="Kohn T."/>
            <person name="Peeters S.H."/>
            <person name="Heuer A."/>
            <person name="Rast P."/>
            <person name="Oberbeckmann S."/>
            <person name="Bunk B."/>
            <person name="Jeske O."/>
            <person name="Meyerdierks A."/>
            <person name="Storesund J.E."/>
            <person name="Kallscheuer N."/>
            <person name="Luecker S."/>
            <person name="Lage O.M."/>
            <person name="Pohl T."/>
            <person name="Merkel B.J."/>
            <person name="Hornburger P."/>
            <person name="Mueller R.-W."/>
            <person name="Bruemmer F."/>
            <person name="Labrenz M."/>
            <person name="Spormann A.M."/>
            <person name="Op Den Camp H."/>
            <person name="Overmann J."/>
            <person name="Amann R."/>
            <person name="Jetten M.S.M."/>
            <person name="Mascher T."/>
            <person name="Medema M.H."/>
            <person name="Devos D.P."/>
            <person name="Kaster A.-K."/>
            <person name="Ovreas L."/>
            <person name="Rohde M."/>
            <person name="Galperin M.Y."/>
            <person name="Jogler C."/>
        </authorList>
    </citation>
    <scope>NUCLEOTIDE SEQUENCE [LARGE SCALE GENOMIC DNA]</scope>
    <source>
        <strain evidence="9 10">CA13</strain>
    </source>
</reference>
<dbReference type="InterPro" id="IPR000719">
    <property type="entry name" value="Prot_kinase_dom"/>
</dbReference>
<dbReference type="EC" id="2.7.12.2" evidence="6"/>
<feature type="compositionally biased region" description="Basic and acidic residues" evidence="7">
    <location>
        <begin position="314"/>
        <end position="355"/>
    </location>
</feature>
<dbReference type="RefSeq" id="WP_419194647.1">
    <property type="nucleotide sequence ID" value="NZ_SJPJ01000001.1"/>
</dbReference>
<name>A0A5C5Z739_9BACT</name>
<keyword evidence="1 9" id="KW-0808">Transferase</keyword>
<dbReference type="AlphaFoldDB" id="A0A5C5Z739"/>
<evidence type="ECO:0000256" key="3">
    <source>
        <dbReference type="ARBA" id="ARBA00022777"/>
    </source>
</evidence>
<dbReference type="EMBL" id="SJPJ01000001">
    <property type="protein sequence ID" value="TWT83078.1"/>
    <property type="molecule type" value="Genomic_DNA"/>
</dbReference>
<dbReference type="Gene3D" id="1.10.510.10">
    <property type="entry name" value="Transferase(Phosphotransferase) domain 1"/>
    <property type="match status" value="1"/>
</dbReference>
<feature type="region of interest" description="Disordered" evidence="7">
    <location>
        <begin position="312"/>
        <end position="355"/>
    </location>
</feature>
<keyword evidence="3 9" id="KW-0418">Kinase</keyword>
<dbReference type="PANTHER" id="PTHR48013">
    <property type="entry name" value="DUAL SPECIFICITY MITOGEN-ACTIVATED PROTEIN KINASE KINASE 5-RELATED"/>
    <property type="match status" value="1"/>
</dbReference>
<feature type="domain" description="Protein kinase" evidence="8">
    <location>
        <begin position="11"/>
        <end position="273"/>
    </location>
</feature>
<evidence type="ECO:0000256" key="1">
    <source>
        <dbReference type="ARBA" id="ARBA00022679"/>
    </source>
</evidence>
<dbReference type="SMART" id="SM00220">
    <property type="entry name" value="S_TKc"/>
    <property type="match status" value="1"/>
</dbReference>
<dbReference type="GO" id="GO:0004672">
    <property type="term" value="F:protein kinase activity"/>
    <property type="evidence" value="ECO:0007669"/>
    <property type="project" value="InterPro"/>
</dbReference>
<dbReference type="SUPFAM" id="SSF56112">
    <property type="entry name" value="Protein kinase-like (PK-like)"/>
    <property type="match status" value="1"/>
</dbReference>
<evidence type="ECO:0000256" key="4">
    <source>
        <dbReference type="ARBA" id="ARBA00022840"/>
    </source>
</evidence>
<evidence type="ECO:0000256" key="2">
    <source>
        <dbReference type="ARBA" id="ARBA00022741"/>
    </source>
</evidence>
<dbReference type="Pfam" id="PF00069">
    <property type="entry name" value="Pkinase"/>
    <property type="match status" value="1"/>
</dbReference>
<evidence type="ECO:0000313" key="9">
    <source>
        <dbReference type="EMBL" id="TWT83078.1"/>
    </source>
</evidence>
<accession>A0A5C5Z739</accession>
<dbReference type="Gene3D" id="3.30.200.20">
    <property type="entry name" value="Phosphorylase Kinase, domain 1"/>
    <property type="match status" value="1"/>
</dbReference>
<comment type="similarity">
    <text evidence="5">Belongs to the protein kinase superfamily. STE Ser/Thr protein kinase family. MAP kinase kinase subfamily.</text>
</comment>
<dbReference type="CDD" id="cd14014">
    <property type="entry name" value="STKc_PknB_like"/>
    <property type="match status" value="1"/>
</dbReference>
<dbReference type="Proteomes" id="UP000315010">
    <property type="component" value="Unassembled WGS sequence"/>
</dbReference>
<protein>
    <recommendedName>
        <fullName evidence="6">mitogen-activated protein kinase kinase</fullName>
        <ecNumber evidence="6">2.7.12.2</ecNumber>
    </recommendedName>
</protein>
<evidence type="ECO:0000259" key="8">
    <source>
        <dbReference type="PROSITE" id="PS50011"/>
    </source>
</evidence>
<keyword evidence="10" id="KW-1185">Reference proteome</keyword>
<dbReference type="GO" id="GO:0005524">
    <property type="term" value="F:ATP binding"/>
    <property type="evidence" value="ECO:0007669"/>
    <property type="project" value="UniProtKB-KW"/>
</dbReference>
<comment type="caution">
    <text evidence="9">The sequence shown here is derived from an EMBL/GenBank/DDBJ whole genome shotgun (WGS) entry which is preliminary data.</text>
</comment>
<gene>
    <name evidence="9" type="primary">pknH_2</name>
    <name evidence="9" type="ORF">CA13_45410</name>
</gene>
<dbReference type="PROSITE" id="PS50011">
    <property type="entry name" value="PROTEIN_KINASE_DOM"/>
    <property type="match status" value="1"/>
</dbReference>
<dbReference type="PANTHER" id="PTHR48013:SF18">
    <property type="entry name" value="KINASE, PUTATIVE-RELATED"/>
    <property type="match status" value="1"/>
</dbReference>